<comment type="caution">
    <text evidence="2">The sequence shown here is derived from an EMBL/GenBank/DDBJ whole genome shotgun (WGS) entry which is preliminary data.</text>
</comment>
<proteinExistence type="predicted"/>
<evidence type="ECO:0000313" key="2">
    <source>
        <dbReference type="EMBL" id="ERI88799.1"/>
    </source>
</evidence>
<reference evidence="2 3" key="1">
    <citation type="submission" date="2013-08" db="EMBL/GenBank/DDBJ databases">
        <authorList>
            <person name="Weinstock G."/>
            <person name="Sodergren E."/>
            <person name="Wylie T."/>
            <person name="Fulton L."/>
            <person name="Fulton R."/>
            <person name="Fronick C."/>
            <person name="O'Laughlin M."/>
            <person name="Godfrey J."/>
            <person name="Miner T."/>
            <person name="Herter B."/>
            <person name="Appelbaum E."/>
            <person name="Cordes M."/>
            <person name="Lek S."/>
            <person name="Wollam A."/>
            <person name="Pepin K.H."/>
            <person name="Palsikar V.B."/>
            <person name="Mitreva M."/>
            <person name="Wilson R.K."/>
        </authorList>
    </citation>
    <scope>NUCLEOTIDE SEQUENCE [LARGE SCALE GENOMIC DNA]</scope>
    <source>
        <strain evidence="2 3">F0041</strain>
    </source>
</reference>
<gene>
    <name evidence="2" type="ORF">HMPREF1981_00266</name>
</gene>
<protein>
    <recommendedName>
        <fullName evidence="4">Transmembrane protein</fullName>
    </recommendedName>
</protein>
<dbReference type="EMBL" id="AWSV01000021">
    <property type="protein sequence ID" value="ERI88799.1"/>
    <property type="molecule type" value="Genomic_DNA"/>
</dbReference>
<keyword evidence="1" id="KW-1133">Transmembrane helix</keyword>
<evidence type="ECO:0000256" key="1">
    <source>
        <dbReference type="SAM" id="Phobius"/>
    </source>
</evidence>
<feature type="transmembrane region" description="Helical" evidence="1">
    <location>
        <begin position="21"/>
        <end position="43"/>
    </location>
</feature>
<keyword evidence="1" id="KW-0472">Membrane</keyword>
<accession>U2CE86</accession>
<dbReference type="AlphaFoldDB" id="U2CE86"/>
<sequence length="62" mass="7331">MEQEERSKKRQRNVGEENQEIVKITHLGIVCLFGILDLCILIIQTKKLTFNNRYGSELRRKV</sequence>
<evidence type="ECO:0000313" key="3">
    <source>
        <dbReference type="Proteomes" id="UP000016496"/>
    </source>
</evidence>
<keyword evidence="1" id="KW-0812">Transmembrane</keyword>
<organism evidence="2 3">
    <name type="scientific">Bacteroides pyogenes F0041</name>
    <dbReference type="NCBI Taxonomy" id="1321819"/>
    <lineage>
        <taxon>Bacteria</taxon>
        <taxon>Pseudomonadati</taxon>
        <taxon>Bacteroidota</taxon>
        <taxon>Bacteroidia</taxon>
        <taxon>Bacteroidales</taxon>
        <taxon>Bacteroidaceae</taxon>
        <taxon>Bacteroides</taxon>
    </lineage>
</organism>
<evidence type="ECO:0008006" key="4">
    <source>
        <dbReference type="Google" id="ProtNLM"/>
    </source>
</evidence>
<dbReference type="Proteomes" id="UP000016496">
    <property type="component" value="Unassembled WGS sequence"/>
</dbReference>
<name>U2CE86_9BACE</name>
<dbReference type="PATRIC" id="fig|1321819.3.peg.251"/>
<dbReference type="HOGENOM" id="CLU_2894703_0_0_10"/>